<feature type="region of interest" description="Disordered" evidence="1">
    <location>
        <begin position="1"/>
        <end position="103"/>
    </location>
</feature>
<organism evidence="4 5">
    <name type="scientific">Selenomonas sputigena (strain ATCC 35185 / DSM 20758 / CCUG 44933 / VPI D19B-28)</name>
    <dbReference type="NCBI Taxonomy" id="546271"/>
    <lineage>
        <taxon>Bacteria</taxon>
        <taxon>Bacillati</taxon>
        <taxon>Bacillota</taxon>
        <taxon>Negativicutes</taxon>
        <taxon>Selenomonadales</taxon>
        <taxon>Selenomonadaceae</taxon>
        <taxon>Selenomonas</taxon>
    </lineage>
</organism>
<feature type="transmembrane region" description="Helical" evidence="2">
    <location>
        <begin position="281"/>
        <end position="301"/>
    </location>
</feature>
<accession>C9LX48</accession>
<feature type="transmembrane region" description="Helical" evidence="2">
    <location>
        <begin position="415"/>
        <end position="434"/>
    </location>
</feature>
<evidence type="ECO:0000313" key="3">
    <source>
        <dbReference type="EMBL" id="AEB99587.1"/>
    </source>
</evidence>
<feature type="transmembrane region" description="Helical" evidence="2">
    <location>
        <begin position="234"/>
        <end position="253"/>
    </location>
</feature>
<dbReference type="EMBL" id="ACKP02000048">
    <property type="protein sequence ID" value="EEX76525.1"/>
    <property type="molecule type" value="Genomic_DNA"/>
</dbReference>
<dbReference type="PANTHER" id="PTHR34980:SF3">
    <property type="entry name" value="BLR8105 PROTEIN"/>
    <property type="match status" value="1"/>
</dbReference>
<gene>
    <name evidence="3" type="ordered locus">Selsp_0616</name>
    <name evidence="4" type="ORF">SELSPUOL_02050</name>
</gene>
<proteinExistence type="predicted"/>
<protein>
    <submittedName>
        <fullName evidence="4">Uncharacterized protein</fullName>
    </submittedName>
</protein>
<feature type="compositionally biased region" description="Polar residues" evidence="1">
    <location>
        <begin position="69"/>
        <end position="84"/>
    </location>
</feature>
<dbReference type="STRING" id="546271.Selsp_0616"/>
<evidence type="ECO:0000313" key="5">
    <source>
        <dbReference type="Proteomes" id="UP000003505"/>
    </source>
</evidence>
<dbReference type="Pfam" id="PF05656">
    <property type="entry name" value="DUF805"/>
    <property type="match status" value="2"/>
</dbReference>
<dbReference type="HOGENOM" id="CLU_558828_0_0_9"/>
<sequence length="488" mass="53081">MAKTGKAAEDTESILERLRRESFSSEAALEEMLHPSKKAKEPPTDDSDGSEDIDELDRLDRLGGRTDTNNLDTTEISAERQTQAAKDGIEERTPPIGETRPRQSAAELLQELLADEEKRSEMAAELEEEVKPPPRGGFLQGLFEKWLSPEGRMGQKLFVLHLVGSLVAAAGLAALVTGVTAAVLSWLGAGRPMPSENISLAAAFAAILLISVPLALLLIVFLRAAMRRWHDLGYGDTAWLIAVICPLIILALAEEGRTLLLFLGLPPLLGVAPDHLLLKSALPYGGAALALLILLHVYLIFAEGEFSSNASGSPESAADLHPYIAERPKEDYPFFLRMLQLKGRMNRKRFLLRLLFLLFFVSLLVFVVLETAERLPQPLGNLVALYGTSVSCALAAILPIGIVTQRLHDIGRSGWLAGVPLALTLAFIGCLAFFDGDPRILAREPFGLEIIAAAFALEIYEVFLLAALVFVKGSVTVNDYGESTLERQ</sequence>
<dbReference type="AlphaFoldDB" id="C9LX48"/>
<keyword evidence="2" id="KW-0812">Transmembrane</keyword>
<dbReference type="KEGG" id="ssg:Selsp_0616"/>
<dbReference type="GO" id="GO:0005886">
    <property type="term" value="C:plasma membrane"/>
    <property type="evidence" value="ECO:0007669"/>
    <property type="project" value="TreeGrafter"/>
</dbReference>
<name>C9LX48_SELS3</name>
<feature type="transmembrane region" description="Helical" evidence="2">
    <location>
        <begin position="381"/>
        <end position="403"/>
    </location>
</feature>
<feature type="transmembrane region" description="Helical" evidence="2">
    <location>
        <begin position="446"/>
        <end position="471"/>
    </location>
</feature>
<feature type="transmembrane region" description="Helical" evidence="2">
    <location>
        <begin position="198"/>
        <end position="222"/>
    </location>
</feature>
<dbReference type="EMBL" id="CP002637">
    <property type="protein sequence ID" value="AEB99587.1"/>
    <property type="molecule type" value="Genomic_DNA"/>
</dbReference>
<evidence type="ECO:0000256" key="1">
    <source>
        <dbReference type="SAM" id="MobiDB-lite"/>
    </source>
</evidence>
<evidence type="ECO:0000313" key="6">
    <source>
        <dbReference type="Proteomes" id="UP000011124"/>
    </source>
</evidence>
<feature type="transmembrane region" description="Helical" evidence="2">
    <location>
        <begin position="350"/>
        <end position="369"/>
    </location>
</feature>
<feature type="compositionally biased region" description="Basic and acidic residues" evidence="1">
    <location>
        <begin position="31"/>
        <end position="43"/>
    </location>
</feature>
<reference evidence="3 6" key="2">
    <citation type="submission" date="2011-04" db="EMBL/GenBank/DDBJ databases">
        <title>The complete genome of Selenomonas sputigena DSM 20758.</title>
        <authorList>
            <consortium name="US DOE Joint Genome Institute (JGI-PGF)"/>
            <person name="Lucas S."/>
            <person name="Copeland A."/>
            <person name="Lapidus A."/>
            <person name="Bruce D."/>
            <person name="Goodwin L."/>
            <person name="Pitluck S."/>
            <person name="Peters L."/>
            <person name="Kyrpides N."/>
            <person name="Mavromatis K."/>
            <person name="Ivanova N."/>
            <person name="Ovchinnikova G."/>
            <person name="Teshima H."/>
            <person name="Detter J.C."/>
            <person name="Tapia R."/>
            <person name="Han C."/>
            <person name="Land M."/>
            <person name="Hauser L."/>
            <person name="Markowitz V."/>
            <person name="Cheng J.-F."/>
            <person name="Hugenholtz P."/>
            <person name="Woyke T."/>
            <person name="Wu D."/>
            <person name="Gronow S."/>
            <person name="Wellnitz S."/>
            <person name="Schneider S."/>
            <person name="Klenk H.-P."/>
            <person name="Eisen J.A."/>
        </authorList>
    </citation>
    <scope>NUCLEOTIDE SEQUENCE [LARGE SCALE GENOMIC DNA]</scope>
    <source>
        <strain evidence="3">ATCC 35185</strain>
        <strain evidence="6">ATCC 35185 / DSM 20758 / VPI D19B-28</strain>
    </source>
</reference>
<keyword evidence="2" id="KW-0472">Membrane</keyword>
<keyword evidence="6" id="KW-1185">Reference proteome</keyword>
<evidence type="ECO:0000256" key="2">
    <source>
        <dbReference type="SAM" id="Phobius"/>
    </source>
</evidence>
<dbReference type="InterPro" id="IPR008523">
    <property type="entry name" value="DUF805"/>
</dbReference>
<feature type="compositionally biased region" description="Acidic residues" evidence="1">
    <location>
        <begin position="44"/>
        <end position="55"/>
    </location>
</feature>
<dbReference type="OrthoDB" id="9812349at2"/>
<dbReference type="PANTHER" id="PTHR34980">
    <property type="entry name" value="INNER MEMBRANE PROTEIN-RELATED-RELATED"/>
    <property type="match status" value="1"/>
</dbReference>
<evidence type="ECO:0000313" key="4">
    <source>
        <dbReference type="EMBL" id="EEX76525.1"/>
    </source>
</evidence>
<feature type="compositionally biased region" description="Basic and acidic residues" evidence="1">
    <location>
        <begin position="1"/>
        <end position="23"/>
    </location>
</feature>
<dbReference type="Proteomes" id="UP000003505">
    <property type="component" value="Unassembled WGS sequence"/>
</dbReference>
<dbReference type="Proteomes" id="UP000011124">
    <property type="component" value="Chromosome"/>
</dbReference>
<feature type="transmembrane region" description="Helical" evidence="2">
    <location>
        <begin position="157"/>
        <end position="186"/>
    </location>
</feature>
<keyword evidence="2" id="KW-1133">Transmembrane helix</keyword>
<dbReference type="RefSeq" id="WP_006193375.1">
    <property type="nucleotide sequence ID" value="NC_015437.1"/>
</dbReference>
<reference evidence="4 5" key="1">
    <citation type="submission" date="2009-09" db="EMBL/GenBank/DDBJ databases">
        <authorList>
            <person name="Weinstock G."/>
            <person name="Sodergren E."/>
            <person name="Clifton S."/>
            <person name="Fulton L."/>
            <person name="Fulton B."/>
            <person name="Courtney L."/>
            <person name="Fronick C."/>
            <person name="Harrison M."/>
            <person name="Strong C."/>
            <person name="Farmer C."/>
            <person name="Delahaunty K."/>
            <person name="Markovic C."/>
            <person name="Hall O."/>
            <person name="Minx P."/>
            <person name="Tomlinson C."/>
            <person name="Mitreva M."/>
            <person name="Nelson J."/>
            <person name="Hou S."/>
            <person name="Wollam A."/>
            <person name="Pepin K.H."/>
            <person name="Johnson M."/>
            <person name="Bhonagiri V."/>
            <person name="Nash W.E."/>
            <person name="Warren W."/>
            <person name="Chinwalla A."/>
            <person name="Mardis E.R."/>
            <person name="Wilson R.K."/>
        </authorList>
    </citation>
    <scope>NUCLEOTIDE SEQUENCE [LARGE SCALE GENOMIC DNA]</scope>
    <source>
        <strain evidence="4">ATCC 35185</strain>
        <strain evidence="5">ATCC 35185 / DSM 20758 / VPI D19B-28</strain>
    </source>
</reference>